<evidence type="ECO:0000313" key="4">
    <source>
        <dbReference type="Proteomes" id="UP000683925"/>
    </source>
</evidence>
<accession>A0A8S1T2X4</accession>
<evidence type="ECO:0000313" key="3">
    <source>
        <dbReference type="EMBL" id="CAD8145062.1"/>
    </source>
</evidence>
<feature type="coiled-coil region" evidence="1">
    <location>
        <begin position="94"/>
        <end position="121"/>
    </location>
</feature>
<dbReference type="EMBL" id="CAJJDP010000017">
    <property type="protein sequence ID" value="CAD8145062.1"/>
    <property type="molecule type" value="Genomic_DNA"/>
</dbReference>
<feature type="region of interest" description="Disordered" evidence="2">
    <location>
        <begin position="121"/>
        <end position="154"/>
    </location>
</feature>
<dbReference type="OrthoDB" id="298739at2759"/>
<feature type="compositionally biased region" description="Polar residues" evidence="2">
    <location>
        <begin position="141"/>
        <end position="150"/>
    </location>
</feature>
<feature type="compositionally biased region" description="Polar residues" evidence="2">
    <location>
        <begin position="123"/>
        <end position="132"/>
    </location>
</feature>
<gene>
    <name evidence="3" type="ORF">POCTA_138.1.T0170033</name>
</gene>
<dbReference type="OMA" id="QGRQNHE"/>
<reference evidence="3" key="1">
    <citation type="submission" date="2021-01" db="EMBL/GenBank/DDBJ databases">
        <authorList>
            <consortium name="Genoscope - CEA"/>
            <person name="William W."/>
        </authorList>
    </citation>
    <scope>NUCLEOTIDE SEQUENCE</scope>
</reference>
<evidence type="ECO:0000256" key="2">
    <source>
        <dbReference type="SAM" id="MobiDB-lite"/>
    </source>
</evidence>
<keyword evidence="4" id="KW-1185">Reference proteome</keyword>
<evidence type="ECO:0000256" key="1">
    <source>
        <dbReference type="SAM" id="Coils"/>
    </source>
</evidence>
<dbReference type="Proteomes" id="UP000683925">
    <property type="component" value="Unassembled WGS sequence"/>
</dbReference>
<keyword evidence="1" id="KW-0175">Coiled coil</keyword>
<proteinExistence type="predicted"/>
<feature type="coiled-coil region" evidence="1">
    <location>
        <begin position="8"/>
        <end position="57"/>
    </location>
</feature>
<protein>
    <submittedName>
        <fullName evidence="3">Uncharacterized protein</fullName>
    </submittedName>
</protein>
<comment type="caution">
    <text evidence="3">The sequence shown here is derived from an EMBL/GenBank/DDBJ whole genome shotgun (WGS) entry which is preliminary data.</text>
</comment>
<sequence>MYPRSVTRQAMLRQIDSLNLQIEQGRQNHEIAMKQIRADQLKEMEAIQDEIKRYKEIMSDGQFQSYFKMKNDNTKLVSENAMLRNMLKAGQIANSTKEIEVSRLKQKLRKIEGKSLEVRKESSNYSRQNEYSTLRKCLNQRHPTQPSLDESNIEPLPKIQSIKFKLNQ</sequence>
<organism evidence="3 4">
    <name type="scientific">Paramecium octaurelia</name>
    <dbReference type="NCBI Taxonomy" id="43137"/>
    <lineage>
        <taxon>Eukaryota</taxon>
        <taxon>Sar</taxon>
        <taxon>Alveolata</taxon>
        <taxon>Ciliophora</taxon>
        <taxon>Intramacronucleata</taxon>
        <taxon>Oligohymenophorea</taxon>
        <taxon>Peniculida</taxon>
        <taxon>Parameciidae</taxon>
        <taxon>Paramecium</taxon>
    </lineage>
</organism>
<name>A0A8S1T2X4_PAROT</name>
<dbReference type="AlphaFoldDB" id="A0A8S1T2X4"/>